<evidence type="ECO:0008006" key="3">
    <source>
        <dbReference type="Google" id="ProtNLM"/>
    </source>
</evidence>
<dbReference type="AlphaFoldDB" id="W5SW13"/>
<accession>W5SW13</accession>
<evidence type="ECO:0000313" key="1">
    <source>
        <dbReference type="EMBL" id="AHH11130.1"/>
    </source>
</evidence>
<dbReference type="PROSITE" id="PS51257">
    <property type="entry name" value="PROKAR_LIPOPROTEIN"/>
    <property type="match status" value="1"/>
</dbReference>
<sequence length="253" mass="29081">MVCICLKEENKFMKIIFIVCLLLGMISCELEKNKQIMHSTEAEDRSRYVARDMAYTKLSDKISEYRMLLVNSEMDFKRADYQFNIPFFKISPVLDDITGGAQDSVYASLGYNLDVIKKLEMFFSKLDLQDPPAANEDTAVAMKLLVFLKEITDLVKVTLNKHLSEERLAEAVANNGRGVILKIDSLVDKIMNMRDNLIVKIIEEIERVNIKREEEQNILDKLSNIFANNDEIKRLVECIKNLADQIESLTLSQ</sequence>
<gene>
    <name evidence="1" type="ORF">BCO_0023300</name>
</gene>
<evidence type="ECO:0000313" key="2">
    <source>
        <dbReference type="Proteomes" id="UP000019330"/>
    </source>
</evidence>
<organism evidence="1">
    <name type="scientific">Borrelia coriaceae ATCC 43381</name>
    <dbReference type="NCBI Taxonomy" id="1408429"/>
    <lineage>
        <taxon>Bacteria</taxon>
        <taxon>Pseudomonadati</taxon>
        <taxon>Spirochaetota</taxon>
        <taxon>Spirochaetia</taxon>
        <taxon>Spirochaetales</taxon>
        <taxon>Borreliaceae</taxon>
        <taxon>Borrelia</taxon>
    </lineage>
</organism>
<dbReference type="Proteomes" id="UP000019330">
    <property type="component" value="Plasmid unnamed"/>
</dbReference>
<proteinExistence type="predicted"/>
<geneLocation type="plasmid" evidence="1 2">
    <name>unnamed</name>
</geneLocation>
<keyword evidence="1" id="KW-0614">Plasmid</keyword>
<name>W5SW13_9SPIR</name>
<keyword evidence="2" id="KW-1185">Reference proteome</keyword>
<reference evidence="1" key="1">
    <citation type="submission" date="2013-04" db="EMBL/GenBank/DDBJ databases">
        <title>Comparative Genomics of Relapsing Fever Spirochetes.</title>
        <authorList>
            <person name="Schwan T.G."/>
            <person name="Raffel S.J."/>
            <person name="Porcella S.F."/>
            <person name="Martens C.A."/>
            <person name="Bruno D.P."/>
            <person name="Ricklefs S.M."/>
            <person name="Barbian K.B."/>
        </authorList>
    </citation>
    <scope>NUCLEOTIDE SEQUENCE</scope>
    <source>
        <strain evidence="1">Co53</strain>
        <plasmid evidence="1">unnamed</plasmid>
    </source>
</reference>
<protein>
    <recommendedName>
        <fullName evidence="3">Lipoprotein</fullName>
    </recommendedName>
</protein>
<dbReference type="EMBL" id="CP005746">
    <property type="protein sequence ID" value="AHH11130.1"/>
    <property type="molecule type" value="Genomic_DNA"/>
</dbReference>
<dbReference type="HOGENOM" id="CLU_101683_0_0_12"/>